<organism evidence="2 3">
    <name type="scientific">Robertmurraya beringensis</name>
    <dbReference type="NCBI Taxonomy" id="641660"/>
    <lineage>
        <taxon>Bacteria</taxon>
        <taxon>Bacillati</taxon>
        <taxon>Bacillota</taxon>
        <taxon>Bacilli</taxon>
        <taxon>Bacillales</taxon>
        <taxon>Bacillaceae</taxon>
        <taxon>Robertmurraya</taxon>
    </lineage>
</organism>
<dbReference type="RefSeq" id="WP_160547048.1">
    <property type="nucleotide sequence ID" value="NZ_JBHLUU010000122.1"/>
</dbReference>
<keyword evidence="1" id="KW-0472">Membrane</keyword>
<evidence type="ECO:0000313" key="2">
    <source>
        <dbReference type="EMBL" id="MFC0477505.1"/>
    </source>
</evidence>
<feature type="transmembrane region" description="Helical" evidence="1">
    <location>
        <begin position="12"/>
        <end position="31"/>
    </location>
</feature>
<dbReference type="EMBL" id="JBHLUU010000122">
    <property type="protein sequence ID" value="MFC0477505.1"/>
    <property type="molecule type" value="Genomic_DNA"/>
</dbReference>
<evidence type="ECO:0000256" key="1">
    <source>
        <dbReference type="SAM" id="Phobius"/>
    </source>
</evidence>
<evidence type="ECO:0008006" key="4">
    <source>
        <dbReference type="Google" id="ProtNLM"/>
    </source>
</evidence>
<keyword evidence="3" id="KW-1185">Reference proteome</keyword>
<sequence>MDEILFDLTNFSTLYTIYASVVISLILRLIWIWNIEYHFLDTVCSSTDLSSEKNQIFYNRANVHHQHPALVWICRYIRRKVAGSDDTDSFFPPSSR</sequence>
<name>A0ABV6KXB9_9BACI</name>
<comment type="caution">
    <text evidence="2">The sequence shown here is derived from an EMBL/GenBank/DDBJ whole genome shotgun (WGS) entry which is preliminary data.</text>
</comment>
<gene>
    <name evidence="2" type="ORF">ACFFHF_20145</name>
</gene>
<keyword evidence="1" id="KW-0812">Transmembrane</keyword>
<proteinExistence type="predicted"/>
<protein>
    <recommendedName>
        <fullName evidence="4">EXS domain-containing protein</fullName>
    </recommendedName>
</protein>
<reference evidence="2 3" key="1">
    <citation type="submission" date="2024-09" db="EMBL/GenBank/DDBJ databases">
        <authorList>
            <person name="Sun Q."/>
            <person name="Mori K."/>
        </authorList>
    </citation>
    <scope>NUCLEOTIDE SEQUENCE [LARGE SCALE GENOMIC DNA]</scope>
    <source>
        <strain evidence="2 3">CGMCC 1.9126</strain>
    </source>
</reference>
<keyword evidence="1" id="KW-1133">Transmembrane helix</keyword>
<evidence type="ECO:0000313" key="3">
    <source>
        <dbReference type="Proteomes" id="UP001589738"/>
    </source>
</evidence>
<accession>A0ABV6KXB9</accession>
<dbReference type="Proteomes" id="UP001589738">
    <property type="component" value="Unassembled WGS sequence"/>
</dbReference>